<dbReference type="OrthoDB" id="9133678at2"/>
<proteinExistence type="predicted"/>
<dbReference type="EMBL" id="CP033968">
    <property type="protein sequence ID" value="AZG12044.1"/>
    <property type="molecule type" value="Genomic_DNA"/>
</dbReference>
<reference evidence="2" key="1">
    <citation type="submission" date="2018-11" db="EMBL/GenBank/DDBJ databases">
        <title>FDA dAtabase for Regulatory Grade micrObial Sequences (FDA-ARGOS): Supporting development and validation of Infectious Disease Dx tests.</title>
        <authorList>
            <person name="Goldberg B."/>
            <person name="Campos J."/>
            <person name="Tallon L."/>
            <person name="Sadzewicz L."/>
            <person name="Zhao X."/>
            <person name="Vavikolanu K."/>
            <person name="Mehta A."/>
            <person name="Aluvathingal J."/>
            <person name="Nadendla S."/>
            <person name="Geyer C."/>
            <person name="Nandy P."/>
            <person name="Yan Y."/>
            <person name="Sichtig H."/>
        </authorList>
    </citation>
    <scope>NUCLEOTIDE SEQUENCE [LARGE SCALE GENOMIC DNA]</scope>
    <source>
        <strain evidence="2">FDAARGOS_614</strain>
        <plasmid evidence="2">unnamed1</plasmid>
    </source>
</reference>
<organism evidence="1 2">
    <name type="scientific">Cupriavidus pauculus</name>
    <dbReference type="NCBI Taxonomy" id="82633"/>
    <lineage>
        <taxon>Bacteria</taxon>
        <taxon>Pseudomonadati</taxon>
        <taxon>Pseudomonadota</taxon>
        <taxon>Betaproteobacteria</taxon>
        <taxon>Burkholderiales</taxon>
        <taxon>Burkholderiaceae</taxon>
        <taxon>Cupriavidus</taxon>
    </lineage>
</organism>
<protein>
    <submittedName>
        <fullName evidence="1">Uncharacterized protein</fullName>
    </submittedName>
</protein>
<geneLocation type="plasmid" evidence="1">
    <name>unnamed1</name>
</geneLocation>
<evidence type="ECO:0000313" key="1">
    <source>
        <dbReference type="EMBL" id="AZG12044.1"/>
    </source>
</evidence>
<sequence>MSTKVWNVMYMLGNTARIVGDAGNPQARKSALHVAAVIDKNGWRVWVEHHKTGKRLFESEREKTHREAPPV</sequence>
<keyword evidence="1" id="KW-0614">Plasmid</keyword>
<dbReference type="KEGG" id="cpau:EHF44_00750"/>
<gene>
    <name evidence="1" type="ORF">EHF44_00750</name>
</gene>
<dbReference type="Proteomes" id="UP000270411">
    <property type="component" value="Plasmid unnamed1"/>
</dbReference>
<evidence type="ECO:0000313" key="2">
    <source>
        <dbReference type="Proteomes" id="UP000270411"/>
    </source>
</evidence>
<dbReference type="AlphaFoldDB" id="A0A3G8GVB4"/>
<name>A0A3G8GVB4_9BURK</name>
<accession>A0A3G8GVB4</accession>
<dbReference type="RefSeq" id="WP_017515860.1">
    <property type="nucleotide sequence ID" value="NZ_CP033968.1"/>
</dbReference>